<reference evidence="1" key="1">
    <citation type="submission" date="2021-01" db="EMBL/GenBank/DDBJ databases">
        <authorList>
            <person name="Sun Q."/>
        </authorList>
    </citation>
    <scope>NUCLEOTIDE SEQUENCE</scope>
    <source>
        <strain evidence="1">YIM B02566</strain>
    </source>
</reference>
<dbReference type="EMBL" id="JAENHL010000007">
    <property type="protein sequence ID" value="MBK1868932.1"/>
    <property type="molecule type" value="Genomic_DNA"/>
</dbReference>
<organism evidence="1 2">
    <name type="scientific">Taklimakanibacter albus</name>
    <dbReference type="NCBI Taxonomy" id="2800327"/>
    <lineage>
        <taxon>Bacteria</taxon>
        <taxon>Pseudomonadati</taxon>
        <taxon>Pseudomonadota</taxon>
        <taxon>Alphaproteobacteria</taxon>
        <taxon>Hyphomicrobiales</taxon>
        <taxon>Aestuariivirgaceae</taxon>
        <taxon>Taklimakanibacter</taxon>
    </lineage>
</organism>
<evidence type="ECO:0000313" key="1">
    <source>
        <dbReference type="EMBL" id="MBK1868932.1"/>
    </source>
</evidence>
<gene>
    <name evidence="1" type="ORF">JHL16_21415</name>
</gene>
<evidence type="ECO:0000313" key="2">
    <source>
        <dbReference type="Proteomes" id="UP000616151"/>
    </source>
</evidence>
<sequence>MYAKVVNAAVDDRDHRSASDTLSCARELDFRRRKNEVLIGSVKASMLPRYFPDMR</sequence>
<proteinExistence type="predicted"/>
<dbReference type="Proteomes" id="UP000616151">
    <property type="component" value="Unassembled WGS sequence"/>
</dbReference>
<accession>A0ACC5R8F6</accession>
<protein>
    <submittedName>
        <fullName evidence="1">Uncharacterized protein</fullName>
    </submittedName>
</protein>
<name>A0ACC5R8F6_9HYPH</name>
<comment type="caution">
    <text evidence="1">The sequence shown here is derived from an EMBL/GenBank/DDBJ whole genome shotgun (WGS) entry which is preliminary data.</text>
</comment>
<keyword evidence="2" id="KW-1185">Reference proteome</keyword>